<protein>
    <recommendedName>
        <fullName evidence="10">Fiber protein Fb34</fullName>
    </recommendedName>
</protein>
<evidence type="ECO:0000256" key="5">
    <source>
        <dbReference type="ARBA" id="ARBA00023136"/>
    </source>
</evidence>
<dbReference type="InterPro" id="IPR052222">
    <property type="entry name" value="DESIGUAL"/>
</dbReference>
<evidence type="ECO:0000256" key="1">
    <source>
        <dbReference type="ARBA" id="ARBA00004127"/>
    </source>
</evidence>
<evidence type="ECO:0000256" key="4">
    <source>
        <dbReference type="ARBA" id="ARBA00022989"/>
    </source>
</evidence>
<evidence type="ECO:0000313" key="9">
    <source>
        <dbReference type="Proteomes" id="UP001327560"/>
    </source>
</evidence>
<evidence type="ECO:0000256" key="3">
    <source>
        <dbReference type="ARBA" id="ARBA00022729"/>
    </source>
</evidence>
<feature type="transmembrane region" description="Helical" evidence="7">
    <location>
        <begin position="94"/>
        <end position="114"/>
    </location>
</feature>
<evidence type="ECO:0000256" key="2">
    <source>
        <dbReference type="ARBA" id="ARBA00022692"/>
    </source>
</evidence>
<gene>
    <name evidence="8" type="ORF">Cni_G02078</name>
</gene>
<evidence type="ECO:0000256" key="7">
    <source>
        <dbReference type="SAM" id="Phobius"/>
    </source>
</evidence>
<feature type="transmembrane region" description="Helical" evidence="7">
    <location>
        <begin position="6"/>
        <end position="26"/>
    </location>
</feature>
<keyword evidence="9" id="KW-1185">Reference proteome</keyword>
<name>A0AAQ3JP15_9LILI</name>
<evidence type="ECO:0000313" key="8">
    <source>
        <dbReference type="EMBL" id="WOK93381.1"/>
    </source>
</evidence>
<evidence type="ECO:0008006" key="10">
    <source>
        <dbReference type="Google" id="ProtNLM"/>
    </source>
</evidence>
<keyword evidence="3" id="KW-0732">Signal</keyword>
<comment type="subcellular location">
    <subcellularLocation>
        <location evidence="1">Endomembrane system</location>
        <topology evidence="1">Multi-pass membrane protein</topology>
    </subcellularLocation>
</comment>
<evidence type="ECO:0000256" key="6">
    <source>
        <dbReference type="ARBA" id="ARBA00029467"/>
    </source>
</evidence>
<dbReference type="AlphaFoldDB" id="A0AAQ3JP15"/>
<proteinExistence type="inferred from homology"/>
<keyword evidence="4 7" id="KW-1133">Transmembrane helix</keyword>
<feature type="transmembrane region" description="Helical" evidence="7">
    <location>
        <begin position="143"/>
        <end position="163"/>
    </location>
</feature>
<comment type="similarity">
    <text evidence="6">Belongs to the DESIGUAL family.</text>
</comment>
<sequence length="199" mass="21474">MAAIPILVAIVLAFIYLLAFVLSIGAEMRRSIGKVVPDEYDERTYCSYDTDASTAYGLSAFALLLLTQAVISVATRCLCCGRGLTAGGSRTCAVASFFIFWISFLVAEACLLAGSARNAYHTKYVGYYLKKDLVSCATLRKGVFAAGAAFVLINMIASLLYYWNYTKANTGGWMKHQNEGGVGMVEFGTEKSRLAATNA</sequence>
<accession>A0AAQ3JP15</accession>
<dbReference type="Pfam" id="PF06749">
    <property type="entry name" value="DUF1218"/>
    <property type="match status" value="1"/>
</dbReference>
<dbReference type="PANTHER" id="PTHR31769">
    <property type="entry name" value="OS07G0462200 PROTEIN-RELATED"/>
    <property type="match status" value="1"/>
</dbReference>
<organism evidence="8 9">
    <name type="scientific">Canna indica</name>
    <name type="common">Indian-shot</name>
    <dbReference type="NCBI Taxonomy" id="4628"/>
    <lineage>
        <taxon>Eukaryota</taxon>
        <taxon>Viridiplantae</taxon>
        <taxon>Streptophyta</taxon>
        <taxon>Embryophyta</taxon>
        <taxon>Tracheophyta</taxon>
        <taxon>Spermatophyta</taxon>
        <taxon>Magnoliopsida</taxon>
        <taxon>Liliopsida</taxon>
        <taxon>Zingiberales</taxon>
        <taxon>Cannaceae</taxon>
        <taxon>Canna</taxon>
    </lineage>
</organism>
<reference evidence="8 9" key="1">
    <citation type="submission" date="2023-10" db="EMBL/GenBank/DDBJ databases">
        <title>Chromosome-scale genome assembly provides insights into flower coloration mechanisms of Canna indica.</title>
        <authorList>
            <person name="Li C."/>
        </authorList>
    </citation>
    <scope>NUCLEOTIDE SEQUENCE [LARGE SCALE GENOMIC DNA]</scope>
    <source>
        <tissue evidence="8">Flower</tissue>
    </source>
</reference>
<feature type="transmembrane region" description="Helical" evidence="7">
    <location>
        <begin position="55"/>
        <end position="74"/>
    </location>
</feature>
<dbReference type="InterPro" id="IPR009606">
    <property type="entry name" value="DEAL/Modifying_wall_lignin1/2"/>
</dbReference>
<dbReference type="GO" id="GO:0012505">
    <property type="term" value="C:endomembrane system"/>
    <property type="evidence" value="ECO:0007669"/>
    <property type="project" value="UniProtKB-SubCell"/>
</dbReference>
<dbReference type="EMBL" id="CP136890">
    <property type="protein sequence ID" value="WOK93381.1"/>
    <property type="molecule type" value="Genomic_DNA"/>
</dbReference>
<dbReference type="Proteomes" id="UP001327560">
    <property type="component" value="Chromosome 1"/>
</dbReference>
<keyword evidence="2 7" id="KW-0812">Transmembrane</keyword>
<keyword evidence="5 7" id="KW-0472">Membrane</keyword>